<proteinExistence type="predicted"/>
<dbReference type="PANTHER" id="PTHR12905:SF18">
    <property type="entry name" value="ESTER HYDROLASE, PUTATIVE (AFU_ORTHOLOGUE AFUA_4G03130)-RELATED"/>
    <property type="match status" value="1"/>
</dbReference>
<evidence type="ECO:0000313" key="2">
    <source>
        <dbReference type="EMBL" id="KFH44000.1"/>
    </source>
</evidence>
<dbReference type="CDD" id="cd07379">
    <property type="entry name" value="MPP_239FB"/>
    <property type="match status" value="1"/>
</dbReference>
<gene>
    <name evidence="2" type="ORF">ACRE_052260</name>
</gene>
<dbReference type="AlphaFoldDB" id="A0A086T3R8"/>
<dbReference type="InterPro" id="IPR029052">
    <property type="entry name" value="Metallo-depent_PP-like"/>
</dbReference>
<dbReference type="InterPro" id="IPR051693">
    <property type="entry name" value="UPF0046_metallophosphoest"/>
</dbReference>
<dbReference type="Gene3D" id="3.60.21.10">
    <property type="match status" value="1"/>
</dbReference>
<protein>
    <submittedName>
        <fullName evidence="2">Rhamnogalacturonate lyase C-like protein</fullName>
    </submittedName>
</protein>
<dbReference type="EMBL" id="JPKY01000056">
    <property type="protein sequence ID" value="KFH44000.1"/>
    <property type="molecule type" value="Genomic_DNA"/>
</dbReference>
<dbReference type="PANTHER" id="PTHR12905">
    <property type="entry name" value="METALLOPHOSPHOESTERASE"/>
    <property type="match status" value="1"/>
</dbReference>
<dbReference type="Proteomes" id="UP000029964">
    <property type="component" value="Unassembled WGS sequence"/>
</dbReference>
<comment type="caution">
    <text evidence="2">The sequence shown here is derived from an EMBL/GenBank/DDBJ whole genome shotgun (WGS) entry which is preliminary data.</text>
</comment>
<evidence type="ECO:0000259" key="1">
    <source>
        <dbReference type="Pfam" id="PF00149"/>
    </source>
</evidence>
<dbReference type="HOGENOM" id="CLU_041441_3_0_1"/>
<reference evidence="3" key="1">
    <citation type="journal article" date="2014" name="Genome Announc.">
        <title>Genome sequence and annotation of Acremonium chrysogenum, producer of the beta-lactam antibiotic cephalosporin C.</title>
        <authorList>
            <person name="Terfehr D."/>
            <person name="Dahlmann T.A."/>
            <person name="Specht T."/>
            <person name="Zadra I."/>
            <person name="Kuernsteiner H."/>
            <person name="Kueck U."/>
        </authorList>
    </citation>
    <scope>NUCLEOTIDE SEQUENCE [LARGE SCALE GENOMIC DNA]</scope>
    <source>
        <strain evidence="3">ATCC 11550 / CBS 779.69 / DSM 880 / IAM 14645 / JCM 23072 / IMI 49137</strain>
    </source>
</reference>
<dbReference type="SUPFAM" id="SSF56300">
    <property type="entry name" value="Metallo-dependent phosphatases"/>
    <property type="match status" value="1"/>
</dbReference>
<feature type="domain" description="Calcineurin-like phosphoesterase" evidence="1">
    <location>
        <begin position="59"/>
        <end position="233"/>
    </location>
</feature>
<accession>A0A086T3R8</accession>
<dbReference type="GO" id="GO:0016787">
    <property type="term" value="F:hydrolase activity"/>
    <property type="evidence" value="ECO:0007669"/>
    <property type="project" value="InterPro"/>
</dbReference>
<organism evidence="2 3">
    <name type="scientific">Hapsidospora chrysogenum (strain ATCC 11550 / CBS 779.69 / DSM 880 / IAM 14645 / JCM 23072 / IMI 49137)</name>
    <name type="common">Acremonium chrysogenum</name>
    <dbReference type="NCBI Taxonomy" id="857340"/>
    <lineage>
        <taxon>Eukaryota</taxon>
        <taxon>Fungi</taxon>
        <taxon>Dikarya</taxon>
        <taxon>Ascomycota</taxon>
        <taxon>Pezizomycotina</taxon>
        <taxon>Sordariomycetes</taxon>
        <taxon>Hypocreomycetidae</taxon>
        <taxon>Hypocreales</taxon>
        <taxon>Bionectriaceae</taxon>
        <taxon>Hapsidospora</taxon>
    </lineage>
</organism>
<keyword evidence="2" id="KW-0456">Lyase</keyword>
<dbReference type="Pfam" id="PF00149">
    <property type="entry name" value="Metallophos"/>
    <property type="match status" value="1"/>
</dbReference>
<name>A0A086T3R8_HAPC1</name>
<dbReference type="InterPro" id="IPR004843">
    <property type="entry name" value="Calcineurin-like_PHP"/>
</dbReference>
<sequence length="323" mass="36346">MGVLSLVGLRRRNQWEPPTILDHILSSAMTWLISIFYQLVLLLRGHPFHPPRTKPPVRVVCISDTHDQTVPIPPGDILVHAGDLTNAGTAADIQVQLDWLKAQPHPVKVVVAGNHDSWFDVRSRPHEDIKSGARVDLAGLMYLEGQLTVQEVKGRRIAIFGAPDIPRCGPDSFAFQYTSDTHPWLSKIPPETDILVTHCPPKHHRDINLGCPHLLRELWRVRPRLHVFGHVHAGAGIEAAYWDDFQEAYERLLSRPRRGIWELVIPGRIWLDALHVVYLGIESVLWKWLMSGPGSNHGSLLVNAAQMDAKSGKVKSRAWTIDI</sequence>
<evidence type="ECO:0000313" key="3">
    <source>
        <dbReference type="Proteomes" id="UP000029964"/>
    </source>
</evidence>
<dbReference type="GO" id="GO:0016829">
    <property type="term" value="F:lyase activity"/>
    <property type="evidence" value="ECO:0007669"/>
    <property type="project" value="UniProtKB-KW"/>
</dbReference>
<keyword evidence="3" id="KW-1185">Reference proteome</keyword>
<dbReference type="OrthoDB" id="630188at2759"/>